<reference evidence="1" key="1">
    <citation type="submission" date="2021-06" db="EMBL/GenBank/DDBJ databases">
        <authorList>
            <person name="Kallberg Y."/>
            <person name="Tangrot J."/>
            <person name="Rosling A."/>
        </authorList>
    </citation>
    <scope>NUCLEOTIDE SEQUENCE</scope>
    <source>
        <strain evidence="1">MA461A</strain>
    </source>
</reference>
<dbReference type="Proteomes" id="UP000789920">
    <property type="component" value="Unassembled WGS sequence"/>
</dbReference>
<organism evidence="1 2">
    <name type="scientific">Racocetra persica</name>
    <dbReference type="NCBI Taxonomy" id="160502"/>
    <lineage>
        <taxon>Eukaryota</taxon>
        <taxon>Fungi</taxon>
        <taxon>Fungi incertae sedis</taxon>
        <taxon>Mucoromycota</taxon>
        <taxon>Glomeromycotina</taxon>
        <taxon>Glomeromycetes</taxon>
        <taxon>Diversisporales</taxon>
        <taxon>Gigasporaceae</taxon>
        <taxon>Racocetra</taxon>
    </lineage>
</organism>
<protein>
    <submittedName>
        <fullName evidence="1">21007_t:CDS:1</fullName>
    </submittedName>
</protein>
<accession>A0ACA9RXI8</accession>
<dbReference type="EMBL" id="CAJVQC010073181">
    <property type="protein sequence ID" value="CAG8812067.1"/>
    <property type="molecule type" value="Genomic_DNA"/>
</dbReference>
<evidence type="ECO:0000313" key="1">
    <source>
        <dbReference type="EMBL" id="CAG8812067.1"/>
    </source>
</evidence>
<name>A0ACA9RXI8_9GLOM</name>
<comment type="caution">
    <text evidence="1">The sequence shown here is derived from an EMBL/GenBank/DDBJ whole genome shotgun (WGS) entry which is preliminary data.</text>
</comment>
<sequence length="69" mass="8465">MTLYKYDDHIKKWQEEYKMKDMILLDFFELSLKEIDLYIDTLQQICNIPLLTNYLKDYVLSIVADWPNQ</sequence>
<keyword evidence="2" id="KW-1185">Reference proteome</keyword>
<evidence type="ECO:0000313" key="2">
    <source>
        <dbReference type="Proteomes" id="UP000789920"/>
    </source>
</evidence>
<gene>
    <name evidence="1" type="ORF">RPERSI_LOCUS23452</name>
</gene>
<feature type="non-terminal residue" evidence="1">
    <location>
        <position position="69"/>
    </location>
</feature>
<proteinExistence type="predicted"/>